<dbReference type="InterPro" id="IPR011990">
    <property type="entry name" value="TPR-like_helical_dom_sf"/>
</dbReference>
<keyword evidence="3" id="KW-1185">Reference proteome</keyword>
<dbReference type="EMBL" id="CP035108">
    <property type="protein sequence ID" value="QAR31996.1"/>
    <property type="molecule type" value="Genomic_DNA"/>
</dbReference>
<dbReference type="RefSeq" id="WP_128465283.1">
    <property type="nucleotide sequence ID" value="NZ_CP035108.1"/>
</dbReference>
<gene>
    <name evidence="2" type="ORF">EP073_00835</name>
</gene>
<feature type="chain" id="PRO_5019150011" evidence="1">
    <location>
        <begin position="22"/>
        <end position="531"/>
    </location>
</feature>
<dbReference type="Gene3D" id="1.25.40.10">
    <property type="entry name" value="Tetratricopeptide repeat domain"/>
    <property type="match status" value="1"/>
</dbReference>
<dbReference type="KEGG" id="gtl:EP073_00835"/>
<reference evidence="2 3" key="1">
    <citation type="submission" date="2019-01" db="EMBL/GenBank/DDBJ databases">
        <title>Geovibrio thiophilus DSM 11263, complete genome.</title>
        <authorList>
            <person name="Spring S."/>
            <person name="Bunk B."/>
            <person name="Sproer C."/>
        </authorList>
    </citation>
    <scope>NUCLEOTIDE SEQUENCE [LARGE SCALE GENOMIC DNA]</scope>
    <source>
        <strain evidence="2 3">DSM 11263</strain>
    </source>
</reference>
<organism evidence="2 3">
    <name type="scientific">Geovibrio thiophilus</name>
    <dbReference type="NCBI Taxonomy" id="139438"/>
    <lineage>
        <taxon>Bacteria</taxon>
        <taxon>Pseudomonadati</taxon>
        <taxon>Deferribacterota</taxon>
        <taxon>Deferribacteres</taxon>
        <taxon>Deferribacterales</taxon>
        <taxon>Geovibrionaceae</taxon>
        <taxon>Geovibrio</taxon>
    </lineage>
</organism>
<dbReference type="OrthoDB" id="9782720at2"/>
<evidence type="ECO:0000313" key="2">
    <source>
        <dbReference type="EMBL" id="QAR31996.1"/>
    </source>
</evidence>
<proteinExistence type="predicted"/>
<evidence type="ECO:0000256" key="1">
    <source>
        <dbReference type="SAM" id="SignalP"/>
    </source>
</evidence>
<dbReference type="Proteomes" id="UP000287502">
    <property type="component" value="Chromosome"/>
</dbReference>
<sequence length="531" mass="60667">MSIRTTVFAAAILFCASAASAYDYPISGGSPENYTPVFEKISSGQCDNMTAELTELAEKEGVSQDFYLALCLFDSGQLAKGYAAAGRLVAAEDFDEAIYLMDREEKKDLYWPDVYKNKGFSYYGTGDLESALKYFLKYKTTKESDPEVDYRITDIYINSGDLEKAEAELEAVRVKDDRYTYRRGILDLKKGNVQTAFRNFRGVSGENTEAYANSSYMIAEMCASQKRFGCSEKAYEAMASSSPNFVRQKKQELEKQKKLFGAVIAIGEQYDTNVTSVDEDKVESFSEEDSFRTYIFADLRLSFYDVLYDRIDTGLLNYKSWNHSVSEYDAQSHKLYAGFIKKYDDFELTLPYVSYALTYMDGEKYSDTITLEAKGAYLMDKWRFYAPVSVTFRDYDTATPADYSRDGTEYKGGLGVSRIFSKIHMASLEGHLGTEDTDGKFREVTTGELKLTYAGQVMKDTTLQLDYNTILYDYKNGGREDRYHSAAATVLYKFLERHYINFGYRFSLNDSNEDINDYKKHVFDMGVSYFY</sequence>
<evidence type="ECO:0000313" key="3">
    <source>
        <dbReference type="Proteomes" id="UP000287502"/>
    </source>
</evidence>
<accession>A0A410JUZ1</accession>
<dbReference type="SUPFAM" id="SSF48452">
    <property type="entry name" value="TPR-like"/>
    <property type="match status" value="1"/>
</dbReference>
<keyword evidence="1" id="KW-0732">Signal</keyword>
<dbReference type="AlphaFoldDB" id="A0A410JUZ1"/>
<feature type="signal peptide" evidence="1">
    <location>
        <begin position="1"/>
        <end position="21"/>
    </location>
</feature>
<name>A0A410JUZ1_9BACT</name>
<protein>
    <submittedName>
        <fullName evidence="2">Uncharacterized protein</fullName>
    </submittedName>
</protein>